<keyword evidence="4" id="KW-0677">Repeat</keyword>
<dbReference type="GO" id="GO:0000139">
    <property type="term" value="C:Golgi membrane"/>
    <property type="evidence" value="ECO:0007669"/>
    <property type="project" value="InterPro"/>
</dbReference>
<dbReference type="Pfam" id="PF00839">
    <property type="entry name" value="Cys_rich_FGFR"/>
    <property type="match status" value="8"/>
</dbReference>
<feature type="region of interest" description="Disordered" evidence="8">
    <location>
        <begin position="806"/>
        <end position="834"/>
    </location>
</feature>
<gene>
    <name evidence="12" type="ORF">BQ4739_LOCUS16657</name>
    <name evidence="11" type="ORF">BQ4739_LOCUS8936</name>
</gene>
<dbReference type="AlphaFoldDB" id="A0A383WFA3"/>
<comment type="subcellular location">
    <subcellularLocation>
        <location evidence="1">Membrane</location>
        <topology evidence="1">Single-pass type I membrane protein</topology>
    </subcellularLocation>
</comment>
<name>A0A383WFA3_TETOB</name>
<evidence type="ECO:0000313" key="12">
    <source>
        <dbReference type="EMBL" id="SZX76267.1"/>
    </source>
</evidence>
<keyword evidence="6 9" id="KW-0472">Membrane</keyword>
<dbReference type="PROSITE" id="PS51289">
    <property type="entry name" value="GLG1_C_RICH"/>
    <property type="match status" value="1"/>
</dbReference>
<dbReference type="EMBL" id="FNXT01000866">
    <property type="protein sequence ID" value="SZX68596.1"/>
    <property type="molecule type" value="Genomic_DNA"/>
</dbReference>
<feature type="compositionally biased region" description="Low complexity" evidence="8">
    <location>
        <begin position="80"/>
        <end position="100"/>
    </location>
</feature>
<keyword evidence="5 9" id="KW-1133">Transmembrane helix</keyword>
<dbReference type="InterPro" id="IPR039728">
    <property type="entry name" value="GLG1"/>
</dbReference>
<evidence type="ECO:0000256" key="3">
    <source>
        <dbReference type="ARBA" id="ARBA00022729"/>
    </source>
</evidence>
<keyword evidence="13" id="KW-1185">Reference proteome</keyword>
<reference evidence="12 13" key="1">
    <citation type="submission" date="2016-10" db="EMBL/GenBank/DDBJ databases">
        <authorList>
            <person name="Cai Z."/>
        </authorList>
    </citation>
    <scope>NUCLEOTIDE SEQUENCE [LARGE SCALE GENOMIC DNA]</scope>
</reference>
<dbReference type="EMBL" id="FNXT01001253">
    <property type="protein sequence ID" value="SZX76267.1"/>
    <property type="molecule type" value="Genomic_DNA"/>
</dbReference>
<dbReference type="Proteomes" id="UP000256970">
    <property type="component" value="Unassembled WGS sequence"/>
</dbReference>
<keyword evidence="2 9" id="KW-0812">Transmembrane</keyword>
<evidence type="ECO:0000256" key="1">
    <source>
        <dbReference type="ARBA" id="ARBA00004479"/>
    </source>
</evidence>
<feature type="transmembrane region" description="Helical" evidence="9">
    <location>
        <begin position="1012"/>
        <end position="1033"/>
    </location>
</feature>
<evidence type="ECO:0000256" key="4">
    <source>
        <dbReference type="ARBA" id="ARBA00022737"/>
    </source>
</evidence>
<evidence type="ECO:0000313" key="13">
    <source>
        <dbReference type="Proteomes" id="UP000256970"/>
    </source>
</evidence>
<evidence type="ECO:0008006" key="14">
    <source>
        <dbReference type="Google" id="ProtNLM"/>
    </source>
</evidence>
<protein>
    <recommendedName>
        <fullName evidence="14">Golgi apparatus protein 1</fullName>
    </recommendedName>
</protein>
<evidence type="ECO:0000256" key="2">
    <source>
        <dbReference type="ARBA" id="ARBA00022692"/>
    </source>
</evidence>
<evidence type="ECO:0000256" key="5">
    <source>
        <dbReference type="ARBA" id="ARBA00022989"/>
    </source>
</evidence>
<dbReference type="PANTHER" id="PTHR11884">
    <property type="entry name" value="SELECTIN LIGAND RELATED"/>
    <property type="match status" value="1"/>
</dbReference>
<dbReference type="InterPro" id="IPR017873">
    <property type="entry name" value="Cys-rich_GLG1_repeat_euk"/>
</dbReference>
<evidence type="ECO:0000256" key="8">
    <source>
        <dbReference type="SAM" id="MobiDB-lite"/>
    </source>
</evidence>
<feature type="signal peptide" evidence="10">
    <location>
        <begin position="1"/>
        <end position="20"/>
    </location>
</feature>
<dbReference type="InterPro" id="IPR001893">
    <property type="entry name" value="Cys-rich_GLG1_repeat"/>
</dbReference>
<keyword evidence="3 10" id="KW-0732">Signal</keyword>
<proteinExistence type="predicted"/>
<evidence type="ECO:0000256" key="10">
    <source>
        <dbReference type="SAM" id="SignalP"/>
    </source>
</evidence>
<keyword evidence="7" id="KW-0325">Glycoprotein</keyword>
<dbReference type="PANTHER" id="PTHR11884:SF1">
    <property type="entry name" value="GOLGI APPARATUS PROTEIN 1"/>
    <property type="match status" value="1"/>
</dbReference>
<sequence length="1059" mass="112057">MGGVQLTAVLLAACIAATLCDTNSNELPDISATGACQAEIAAYCSGNAAQAHAAAADTAGTTVAAGIKPRAHLHADKANPQQQGSAETQQPPQQQQQAAAGLRHLQDSAIAATALQQVELAALQLLKGKLNLSFQVTHPEQLLAGPKHAKCLRGVMLHPPRAAVYGSEALSHGCVREVLGFYAELAADSAKDFQLVAACAEDIVTHCPSAATTRLFICLVHHKHLVKRHCSAALETRLAASAGLFKWDQDLAASCSRDADDWCGDEQASDARLPSAGGFTISCLRQGTLGGIQDQIAGAVEEQEEGHGDLSKGCAVALFRRQMAEAEDVRFSFDLSRGCNQEIGLHCSSAKPGSGEAVLCLERQLPMAQLGEECEIAVQNTQLMRAADGRLDWRLRQLCRDDVGKLCREAQYAGGLDTSLMLDDWDAPPTAGMNVTMCLRRKWQAISSEPCKAHVRHLAAQAFANTLLDAPLLRACAANISQHCLDASAALVCLKGLLANGLALASGCAAVLQERLLEAADNFDLLPDVGAACKVERRMFCEGVPAAHGAVLDCLADFQDDARFGDECRDALTSQFMLAVGDIRLLSSLHSGCAADAAKLCPKVQPGSGRVIGCLQQHSSDVQSSSCRRQLMRLQGFAAHDYRLDYHLRQACSADVAKHCVHVVPGSGRVHACLRQNEAKLNQQCKQQVETAEAREHQDVSLNPIIRAACQSTITSLCGKLSSSITQLLPCLKTHMASPSFAPSCKEALTAALSRKGRKYSLQPELQLACNADVQRLCPGLGSQAVQRGAAAAAAAAAARRQRTLQQQSGAAVDTDAAAAEAGSSDSSSDSSSNSEELVCLSKHLQQLSPGCRQEVAAEVHRELMVYVPGMPLTAACDGDAKQMCAAGSAEVSAMLQPGSLLVCLAAQPEKLSRGCWAVMSLFDRDQLVYTNRLARGPGEGAGDVMQLQELGTAGLQQQQQQDMQKAVLEKVSQQVQSQLQGQLNSQLNGQLSTQLERYVQSIQRGAESSGFLWGVLASVSLTAIAAGCLAVVRLRGKHGSRRVVRGPGGSLVVKDGNV</sequence>
<accession>A0A383WFA3</accession>
<evidence type="ECO:0000256" key="6">
    <source>
        <dbReference type="ARBA" id="ARBA00023136"/>
    </source>
</evidence>
<feature type="region of interest" description="Disordered" evidence="8">
    <location>
        <begin position="73"/>
        <end position="101"/>
    </location>
</feature>
<feature type="chain" id="PRO_5036333884" description="Golgi apparatus protein 1" evidence="10">
    <location>
        <begin position="21"/>
        <end position="1059"/>
    </location>
</feature>
<evidence type="ECO:0000313" key="11">
    <source>
        <dbReference type="EMBL" id="SZX68596.1"/>
    </source>
</evidence>
<evidence type="ECO:0000256" key="7">
    <source>
        <dbReference type="ARBA" id="ARBA00023180"/>
    </source>
</evidence>
<evidence type="ECO:0000256" key="9">
    <source>
        <dbReference type="SAM" id="Phobius"/>
    </source>
</evidence>
<organism evidence="12 13">
    <name type="scientific">Tetradesmus obliquus</name>
    <name type="common">Green alga</name>
    <name type="synonym">Acutodesmus obliquus</name>
    <dbReference type="NCBI Taxonomy" id="3088"/>
    <lineage>
        <taxon>Eukaryota</taxon>
        <taxon>Viridiplantae</taxon>
        <taxon>Chlorophyta</taxon>
        <taxon>core chlorophytes</taxon>
        <taxon>Chlorophyceae</taxon>
        <taxon>CS clade</taxon>
        <taxon>Sphaeropleales</taxon>
        <taxon>Scenedesmaceae</taxon>
        <taxon>Tetradesmus</taxon>
    </lineage>
</organism>